<dbReference type="EMBL" id="AJWJ01000102">
    <property type="protein sequence ID" value="KAF2075396.1"/>
    <property type="molecule type" value="Genomic_DNA"/>
</dbReference>
<reference evidence="1" key="1">
    <citation type="submission" date="2020-01" db="EMBL/GenBank/DDBJ databases">
        <title>Development of genomics and gene disruption for Polysphondylium violaceum indicates a role for the polyketide synthase stlB in stalk morphogenesis.</title>
        <authorList>
            <person name="Narita B."/>
            <person name="Kawabe Y."/>
            <person name="Kin K."/>
            <person name="Saito T."/>
            <person name="Gibbs R."/>
            <person name="Kuspa A."/>
            <person name="Muzny D."/>
            <person name="Queller D."/>
            <person name="Richards S."/>
            <person name="Strassman J."/>
            <person name="Sucgang R."/>
            <person name="Worley K."/>
            <person name="Schaap P."/>
        </authorList>
    </citation>
    <scope>NUCLEOTIDE SEQUENCE</scope>
    <source>
        <strain evidence="1">QSvi11</strain>
    </source>
</reference>
<comment type="caution">
    <text evidence="1">The sequence shown here is derived from an EMBL/GenBank/DDBJ whole genome shotgun (WGS) entry which is preliminary data.</text>
</comment>
<proteinExistence type="predicted"/>
<protein>
    <submittedName>
        <fullName evidence="1">Uncharacterized protein</fullName>
    </submittedName>
</protein>
<sequence>MESKKIQFIQEYLLKNSKWSNRLKSFQKARDDFHVDTIPILNSIVAQLKEIGYPIENKINTLLSLDKLYRCCFVSSNVEKENPFIYEIGLKGFFWAYEVDDYFDDQLEFYHNDQIGDTIKKVKRINDIFHLKSNLSIFDKDTNSIEKLTIDLVSCIKQFSETQQNYHSTLFHIFLQKCIDYTNSIIPFNLYRAQNRVLDSIIISLKEIDEMESALTIHFKQSKCVMEMLKDLSWLLFGFLAWDPYTHYSNQQQSQQSQQSHTLD</sequence>
<gene>
    <name evidence="1" type="ORF">CYY_003320</name>
</gene>
<name>A0A8J4PX81_9MYCE</name>
<dbReference type="AlphaFoldDB" id="A0A8J4PX81"/>
<organism evidence="1 2">
    <name type="scientific">Polysphondylium violaceum</name>
    <dbReference type="NCBI Taxonomy" id="133409"/>
    <lineage>
        <taxon>Eukaryota</taxon>
        <taxon>Amoebozoa</taxon>
        <taxon>Evosea</taxon>
        <taxon>Eumycetozoa</taxon>
        <taxon>Dictyostelia</taxon>
        <taxon>Dictyosteliales</taxon>
        <taxon>Dictyosteliaceae</taxon>
        <taxon>Polysphondylium</taxon>
    </lineage>
</organism>
<evidence type="ECO:0000313" key="2">
    <source>
        <dbReference type="Proteomes" id="UP000695562"/>
    </source>
</evidence>
<keyword evidence="2" id="KW-1185">Reference proteome</keyword>
<dbReference type="Proteomes" id="UP000695562">
    <property type="component" value="Unassembled WGS sequence"/>
</dbReference>
<evidence type="ECO:0000313" key="1">
    <source>
        <dbReference type="EMBL" id="KAF2075396.1"/>
    </source>
</evidence>
<accession>A0A8J4PX81</accession>